<dbReference type="EMBL" id="JALJOU010000041">
    <property type="protein sequence ID" value="KAK9832488.1"/>
    <property type="molecule type" value="Genomic_DNA"/>
</dbReference>
<protein>
    <recommendedName>
        <fullName evidence="1">N-acetyltransferase domain-containing protein</fullName>
    </recommendedName>
</protein>
<dbReference type="InterPro" id="IPR016181">
    <property type="entry name" value="Acyl_CoA_acyltransferase"/>
</dbReference>
<dbReference type="SUPFAM" id="SSF55729">
    <property type="entry name" value="Acyl-CoA N-acyltransferases (Nat)"/>
    <property type="match status" value="1"/>
</dbReference>
<accession>A0AAW1RF99</accession>
<comment type="caution">
    <text evidence="2">The sequence shown here is derived from an EMBL/GenBank/DDBJ whole genome shotgun (WGS) entry which is preliminary data.</text>
</comment>
<dbReference type="Gene3D" id="3.40.630.30">
    <property type="match status" value="1"/>
</dbReference>
<dbReference type="PROSITE" id="PS51186">
    <property type="entry name" value="GNAT"/>
    <property type="match status" value="1"/>
</dbReference>
<dbReference type="InterPro" id="IPR000182">
    <property type="entry name" value="GNAT_dom"/>
</dbReference>
<dbReference type="CDD" id="cd04301">
    <property type="entry name" value="NAT_SF"/>
    <property type="match status" value="1"/>
</dbReference>
<evidence type="ECO:0000259" key="1">
    <source>
        <dbReference type="PROSITE" id="PS51186"/>
    </source>
</evidence>
<dbReference type="GO" id="GO:0016747">
    <property type="term" value="F:acyltransferase activity, transferring groups other than amino-acyl groups"/>
    <property type="evidence" value="ECO:0007669"/>
    <property type="project" value="InterPro"/>
</dbReference>
<keyword evidence="3" id="KW-1185">Reference proteome</keyword>
<organism evidence="2 3">
    <name type="scientific">Elliptochloris bilobata</name>
    <dbReference type="NCBI Taxonomy" id="381761"/>
    <lineage>
        <taxon>Eukaryota</taxon>
        <taxon>Viridiplantae</taxon>
        <taxon>Chlorophyta</taxon>
        <taxon>core chlorophytes</taxon>
        <taxon>Trebouxiophyceae</taxon>
        <taxon>Trebouxiophyceae incertae sedis</taxon>
        <taxon>Elliptochloris clade</taxon>
        <taxon>Elliptochloris</taxon>
    </lineage>
</organism>
<name>A0AAW1RF99_9CHLO</name>
<evidence type="ECO:0000313" key="3">
    <source>
        <dbReference type="Proteomes" id="UP001445335"/>
    </source>
</evidence>
<reference evidence="2 3" key="1">
    <citation type="journal article" date="2024" name="Nat. Commun.">
        <title>Phylogenomics reveals the evolutionary origins of lichenization in chlorophyte algae.</title>
        <authorList>
            <person name="Puginier C."/>
            <person name="Libourel C."/>
            <person name="Otte J."/>
            <person name="Skaloud P."/>
            <person name="Haon M."/>
            <person name="Grisel S."/>
            <person name="Petersen M."/>
            <person name="Berrin J.G."/>
            <person name="Delaux P.M."/>
            <person name="Dal Grande F."/>
            <person name="Keller J."/>
        </authorList>
    </citation>
    <scope>NUCLEOTIDE SEQUENCE [LARGE SCALE GENOMIC DNA]</scope>
    <source>
        <strain evidence="2 3">SAG 245.80</strain>
    </source>
</reference>
<dbReference type="AlphaFoldDB" id="A0AAW1RF99"/>
<sequence length="144" mass="15761">MAEIVALTRQESMNPLRLAAERFVVATQQSNGGLLGFGQLEPKPSAQNKQFLELRTMIVKPEHRQRGVGKALLGELLRRGAATDIFLTTISRQAGFYMRQGFTEVPLGLSTVPGCMLFEVAAGLVVARLAAKDRLVVLKRPRDG</sequence>
<evidence type="ECO:0000313" key="2">
    <source>
        <dbReference type="EMBL" id="KAK9832488.1"/>
    </source>
</evidence>
<gene>
    <name evidence="2" type="ORF">WJX81_001200</name>
</gene>
<dbReference type="Proteomes" id="UP001445335">
    <property type="component" value="Unassembled WGS sequence"/>
</dbReference>
<dbReference type="Pfam" id="PF13508">
    <property type="entry name" value="Acetyltransf_7"/>
    <property type="match status" value="1"/>
</dbReference>
<proteinExistence type="predicted"/>
<feature type="domain" description="N-acetyltransferase" evidence="1">
    <location>
        <begin position="1"/>
        <end position="121"/>
    </location>
</feature>